<feature type="transmembrane region" description="Helical" evidence="7">
    <location>
        <begin position="20"/>
        <end position="41"/>
    </location>
</feature>
<keyword evidence="2" id="KW-1003">Cell membrane</keyword>
<dbReference type="Pfam" id="PF02687">
    <property type="entry name" value="FtsX"/>
    <property type="match status" value="2"/>
</dbReference>
<evidence type="ECO:0000256" key="5">
    <source>
        <dbReference type="ARBA" id="ARBA00023136"/>
    </source>
</evidence>
<feature type="transmembrane region" description="Helical" evidence="7">
    <location>
        <begin position="464"/>
        <end position="485"/>
    </location>
</feature>
<feature type="transmembrane region" description="Helical" evidence="7">
    <location>
        <begin position="796"/>
        <end position="816"/>
    </location>
</feature>
<dbReference type="PANTHER" id="PTHR30572:SF4">
    <property type="entry name" value="ABC TRANSPORTER PERMEASE YTRF"/>
    <property type="match status" value="1"/>
</dbReference>
<comment type="subcellular location">
    <subcellularLocation>
        <location evidence="1">Cell membrane</location>
        <topology evidence="1">Multi-pass membrane protein</topology>
    </subcellularLocation>
</comment>
<keyword evidence="3 7" id="KW-0812">Transmembrane</keyword>
<evidence type="ECO:0000259" key="8">
    <source>
        <dbReference type="Pfam" id="PF02687"/>
    </source>
</evidence>
<dbReference type="EMBL" id="LAZR01002042">
    <property type="protein sequence ID" value="KKN35372.1"/>
    <property type="molecule type" value="Genomic_DNA"/>
</dbReference>
<feature type="transmembrane region" description="Helical" evidence="7">
    <location>
        <begin position="393"/>
        <end position="411"/>
    </location>
</feature>
<evidence type="ECO:0000256" key="3">
    <source>
        <dbReference type="ARBA" id="ARBA00022692"/>
    </source>
</evidence>
<feature type="domain" description="ABC3 transporter permease C-terminal" evidence="8">
    <location>
        <begin position="298"/>
        <end position="419"/>
    </location>
</feature>
<gene>
    <name evidence="10" type="ORF">LCGC14_0784250</name>
</gene>
<sequence length="834" mass="95059">MKVFHRKAFKDFRKFGWRSILIIFILVLSIGGSLGFIYVLLAADPWMESYFDSVNHADYVYQLEDSTWINQLELDGLNTLEEVQDYTGRLFWRTSLKLEGQNEVKYILLVGLDPSIELPKLFSYTIVSGKNINQNINNLSILIDSDFGERNNLNQGDILNLSGLNEAKLNISGFCNAPEFLMMTSNPEYSIPIKGSITVGYLSKDTLKNYIVQYFEVLKANSPEDLSPMLYYYKNIDYNSIAVTFKDNIDVSEGNIAVKGYLENILNLNIEKAEFFEELRAYDGFHGNIQDAKKFTTIILVFMLLMGFFITFVIFSRYVFNQKQQIGTLITFGYRKSDINGYFLQIFLLISLITIPLSILIGYTVGWAILGIIVSNVANLSMKDLTFLFLPEIIYLGLGIGLFIIFVSLYLPIISIKSMVVADLVYGQSESKFFIIKFRKSSKPKKRVFYNLIYRNLFRHKKRLLFTTIAMTFSLLIISATQTIIDSMDYNVGRVFKSGDNNTKTNENWDLNVNFQNSINTNYTNNTVDLISEINGVSEIQIYVKGLITVRGEGEKEDQMFLLIGFNAGDTKMHRFTWDGSQVENDVPKEEDEIVISHQHSVKLNKKVGDLIEIITPTGEEFTMEIVGVHSELMSTGYMALNGGRNVLHEGGNVVDGIYILLENGVDKEIIIEEIYIFENIEIIFDSEVMANKLAEFFEDFVPLMLIVVGYSLVVSFFIIFYNSIMNIYDKNYEYGILRSLGYGRKKNFSLILGENMIQGFIAIILALIFTYPLSLPLAAIFTGEGSFKIVIGQNAIIYIIIPPIILIFLGSFVSLKTIYKTNLYEQVQTRFIG</sequence>
<feature type="domain" description="MacB-like periplasmic core" evidence="9">
    <location>
        <begin position="465"/>
        <end position="675"/>
    </location>
</feature>
<dbReference type="InterPro" id="IPR003838">
    <property type="entry name" value="ABC3_permease_C"/>
</dbReference>
<evidence type="ECO:0000259" key="9">
    <source>
        <dbReference type="Pfam" id="PF12704"/>
    </source>
</evidence>
<keyword evidence="5 7" id="KW-0472">Membrane</keyword>
<keyword evidence="4 7" id="KW-1133">Transmembrane helix</keyword>
<evidence type="ECO:0000256" key="2">
    <source>
        <dbReference type="ARBA" id="ARBA00022475"/>
    </source>
</evidence>
<comment type="similarity">
    <text evidence="6">Belongs to the ABC-4 integral membrane protein family.</text>
</comment>
<protein>
    <recommendedName>
        <fullName evidence="11">ABC3 transporter permease protein domain-containing protein</fullName>
    </recommendedName>
</protein>
<name>A0A0F9QEC0_9ZZZZ</name>
<evidence type="ECO:0008006" key="11">
    <source>
        <dbReference type="Google" id="ProtNLM"/>
    </source>
</evidence>
<dbReference type="GO" id="GO:0022857">
    <property type="term" value="F:transmembrane transporter activity"/>
    <property type="evidence" value="ECO:0007669"/>
    <property type="project" value="TreeGrafter"/>
</dbReference>
<feature type="domain" description="ABC3 transporter permease C-terminal" evidence="8">
    <location>
        <begin position="707"/>
        <end position="823"/>
    </location>
</feature>
<dbReference type="InterPro" id="IPR050250">
    <property type="entry name" value="Macrolide_Exporter_MacB"/>
</dbReference>
<dbReference type="GO" id="GO:0005886">
    <property type="term" value="C:plasma membrane"/>
    <property type="evidence" value="ECO:0007669"/>
    <property type="project" value="UniProtKB-SubCell"/>
</dbReference>
<accession>A0A0F9QEC0</accession>
<proteinExistence type="inferred from homology"/>
<feature type="transmembrane region" description="Helical" evidence="7">
    <location>
        <begin position="761"/>
        <end position="784"/>
    </location>
</feature>
<evidence type="ECO:0000256" key="4">
    <source>
        <dbReference type="ARBA" id="ARBA00022989"/>
    </source>
</evidence>
<organism evidence="10">
    <name type="scientific">marine sediment metagenome</name>
    <dbReference type="NCBI Taxonomy" id="412755"/>
    <lineage>
        <taxon>unclassified sequences</taxon>
        <taxon>metagenomes</taxon>
        <taxon>ecological metagenomes</taxon>
    </lineage>
</organism>
<reference evidence="10" key="1">
    <citation type="journal article" date="2015" name="Nature">
        <title>Complex archaea that bridge the gap between prokaryotes and eukaryotes.</title>
        <authorList>
            <person name="Spang A."/>
            <person name="Saw J.H."/>
            <person name="Jorgensen S.L."/>
            <person name="Zaremba-Niedzwiedzka K."/>
            <person name="Martijn J."/>
            <person name="Lind A.E."/>
            <person name="van Eijk R."/>
            <person name="Schleper C."/>
            <person name="Guy L."/>
            <person name="Ettema T.J."/>
        </authorList>
    </citation>
    <scope>NUCLEOTIDE SEQUENCE</scope>
</reference>
<evidence type="ECO:0000256" key="6">
    <source>
        <dbReference type="ARBA" id="ARBA00038076"/>
    </source>
</evidence>
<comment type="caution">
    <text evidence="10">The sequence shown here is derived from an EMBL/GenBank/DDBJ whole genome shotgun (WGS) entry which is preliminary data.</text>
</comment>
<dbReference type="AlphaFoldDB" id="A0A0F9QEC0"/>
<evidence type="ECO:0000256" key="7">
    <source>
        <dbReference type="SAM" id="Phobius"/>
    </source>
</evidence>
<dbReference type="PANTHER" id="PTHR30572">
    <property type="entry name" value="MEMBRANE COMPONENT OF TRANSPORTER-RELATED"/>
    <property type="match status" value="1"/>
</dbReference>
<feature type="transmembrane region" description="Helical" evidence="7">
    <location>
        <begin position="701"/>
        <end position="722"/>
    </location>
</feature>
<feature type="transmembrane region" description="Helical" evidence="7">
    <location>
        <begin position="298"/>
        <end position="320"/>
    </location>
</feature>
<evidence type="ECO:0000256" key="1">
    <source>
        <dbReference type="ARBA" id="ARBA00004651"/>
    </source>
</evidence>
<feature type="transmembrane region" description="Helical" evidence="7">
    <location>
        <begin position="341"/>
        <end position="373"/>
    </location>
</feature>
<dbReference type="InterPro" id="IPR025857">
    <property type="entry name" value="MacB_PCD"/>
</dbReference>
<dbReference type="Pfam" id="PF12704">
    <property type="entry name" value="MacB_PCD"/>
    <property type="match status" value="1"/>
</dbReference>
<evidence type="ECO:0000313" key="10">
    <source>
        <dbReference type="EMBL" id="KKN35372.1"/>
    </source>
</evidence>